<name>A0A2G5PBF1_9MYCO</name>
<proteinExistence type="predicted"/>
<dbReference type="SUPFAM" id="SSF54427">
    <property type="entry name" value="NTF2-like"/>
    <property type="match status" value="1"/>
</dbReference>
<sequence length="141" mass="15488">MSGAPDAVDFDEPAARAEVLAWFAAYDRLVAARDLDAMADMAVFPLNEVTDDADGFGVTSDCDRERFLAQMRENLGASGEVTMASTRTPTFLSRSLCFVHTDATITVGGHTTRMRYGDLLIRTREGWKFQTMVAGGFHDQL</sequence>
<evidence type="ECO:0008006" key="3">
    <source>
        <dbReference type="Google" id="ProtNLM"/>
    </source>
</evidence>
<dbReference type="Gene3D" id="3.10.450.50">
    <property type="match status" value="1"/>
</dbReference>
<evidence type="ECO:0000313" key="1">
    <source>
        <dbReference type="EMBL" id="PIB75214.1"/>
    </source>
</evidence>
<keyword evidence="2" id="KW-1185">Reference proteome</keyword>
<dbReference type="AlphaFoldDB" id="A0A2G5PBF1"/>
<dbReference type="RefSeq" id="WP_090589772.1">
    <property type="nucleotide sequence ID" value="NZ_CP104302.1"/>
</dbReference>
<dbReference type="InterPro" id="IPR032710">
    <property type="entry name" value="NTF2-like_dom_sf"/>
</dbReference>
<reference evidence="1 2" key="1">
    <citation type="journal article" date="2017" name="Infect. Genet. Evol.">
        <title>The new phylogeny of the genus Mycobacterium: The old and the news.</title>
        <authorList>
            <person name="Tortoli E."/>
            <person name="Fedrizzi T."/>
            <person name="Meehan C.J."/>
            <person name="Trovato A."/>
            <person name="Grottola A."/>
            <person name="Giacobazzi E."/>
            <person name="Serpini G.F."/>
            <person name="Tagliazucchi S."/>
            <person name="Fabio A."/>
            <person name="Bettua C."/>
            <person name="Bertorelli R."/>
            <person name="Frascaro F."/>
            <person name="De Sanctis V."/>
            <person name="Pecorari M."/>
            <person name="Jousson O."/>
            <person name="Segata N."/>
            <person name="Cirillo D.M."/>
        </authorList>
    </citation>
    <scope>NUCLEOTIDE SEQUENCE [LARGE SCALE GENOMIC DNA]</scope>
    <source>
        <strain evidence="1 2">CIP1034565</strain>
    </source>
</reference>
<dbReference type="OrthoDB" id="4186450at2"/>
<dbReference type="STRING" id="85968.GCA_900073015_02638"/>
<dbReference type="EMBL" id="PDCN02000011">
    <property type="protein sequence ID" value="PIB75214.1"/>
    <property type="molecule type" value="Genomic_DNA"/>
</dbReference>
<comment type="caution">
    <text evidence="1">The sequence shown here is derived from an EMBL/GenBank/DDBJ whole genome shotgun (WGS) entry which is preliminary data.</text>
</comment>
<accession>A0A2G5PBF1</accession>
<dbReference type="Proteomes" id="UP000230551">
    <property type="component" value="Unassembled WGS sequence"/>
</dbReference>
<evidence type="ECO:0000313" key="2">
    <source>
        <dbReference type="Proteomes" id="UP000230551"/>
    </source>
</evidence>
<gene>
    <name evidence="1" type="ORF">CQY22_010130</name>
</gene>
<protein>
    <recommendedName>
        <fullName evidence="3">Nuclear transport factor 2 family protein</fullName>
    </recommendedName>
</protein>
<organism evidence="1 2">
    <name type="scientific">Mycolicibacterium brumae</name>
    <dbReference type="NCBI Taxonomy" id="85968"/>
    <lineage>
        <taxon>Bacteria</taxon>
        <taxon>Bacillati</taxon>
        <taxon>Actinomycetota</taxon>
        <taxon>Actinomycetes</taxon>
        <taxon>Mycobacteriales</taxon>
        <taxon>Mycobacteriaceae</taxon>
        <taxon>Mycolicibacterium</taxon>
    </lineage>
</organism>